<keyword evidence="11" id="KW-1015">Disulfide bond</keyword>
<protein>
    <recommendedName>
        <fullName evidence="19">Ig-like domain-containing protein</fullName>
    </recommendedName>
</protein>
<dbReference type="GO" id="GO:0002250">
    <property type="term" value="P:adaptive immune response"/>
    <property type="evidence" value="ECO:0007669"/>
    <property type="project" value="UniProtKB-KW"/>
</dbReference>
<dbReference type="InterPro" id="IPR036179">
    <property type="entry name" value="Ig-like_dom_sf"/>
</dbReference>
<dbReference type="InterPro" id="IPR037055">
    <property type="entry name" value="MHC_I-like_Ag-recog_sf"/>
</dbReference>
<dbReference type="GO" id="GO:0001916">
    <property type="term" value="P:positive regulation of T cell mediated cytotoxicity"/>
    <property type="evidence" value="ECO:0007669"/>
    <property type="project" value="TreeGrafter"/>
</dbReference>
<comment type="subunit">
    <text evidence="16">Heterodimer with B2M (beta-2-microglobulin). Interacts with saposin C.</text>
</comment>
<reference evidence="20" key="2">
    <citation type="submission" date="2025-09" db="UniProtKB">
        <authorList>
            <consortium name="Ensembl"/>
        </authorList>
    </citation>
    <scope>IDENTIFICATION</scope>
</reference>
<dbReference type="FunFam" id="2.60.40.10:FF:000254">
    <property type="entry name" value="Antigen-presenting glycoprotein CD1d1"/>
    <property type="match status" value="1"/>
</dbReference>
<keyword evidence="4" id="KW-1003">Cell membrane</keyword>
<evidence type="ECO:0000313" key="20">
    <source>
        <dbReference type="Ensembl" id="ENSMMSP00000025637.1"/>
    </source>
</evidence>
<keyword evidence="14" id="KW-0393">Immunoglobulin domain</keyword>
<dbReference type="AlphaFoldDB" id="A0A8C6E552"/>
<evidence type="ECO:0000256" key="16">
    <source>
        <dbReference type="ARBA" id="ARBA00038793"/>
    </source>
</evidence>
<dbReference type="GO" id="GO:0009897">
    <property type="term" value="C:external side of plasma membrane"/>
    <property type="evidence" value="ECO:0007669"/>
    <property type="project" value="TreeGrafter"/>
</dbReference>
<dbReference type="SMART" id="SM00407">
    <property type="entry name" value="IGc1"/>
    <property type="match status" value="1"/>
</dbReference>
<evidence type="ECO:0000256" key="1">
    <source>
        <dbReference type="ARBA" id="ARBA00004251"/>
    </source>
</evidence>
<evidence type="ECO:0000256" key="3">
    <source>
        <dbReference type="ARBA" id="ARBA00004656"/>
    </source>
</evidence>
<dbReference type="GO" id="GO:0071723">
    <property type="term" value="F:lipopeptide binding"/>
    <property type="evidence" value="ECO:0007669"/>
    <property type="project" value="TreeGrafter"/>
</dbReference>
<evidence type="ECO:0000259" key="19">
    <source>
        <dbReference type="PROSITE" id="PS50835"/>
    </source>
</evidence>
<feature type="chain" id="PRO_5034265935" description="Ig-like domain-containing protein" evidence="18">
    <location>
        <begin position="19"/>
        <end position="333"/>
    </location>
</feature>
<accession>A0A8C6E552</accession>
<evidence type="ECO:0000256" key="2">
    <source>
        <dbReference type="ARBA" id="ARBA00004608"/>
    </source>
</evidence>
<dbReference type="SUPFAM" id="SSF54452">
    <property type="entry name" value="MHC antigen-recognition domain"/>
    <property type="match status" value="1"/>
</dbReference>
<comment type="function">
    <text evidence="15">Antigen-presenting protein that binds self and non-self lipid and glycolipid antigens and presents them to T-cell receptors on natural killer T-cells.</text>
</comment>
<keyword evidence="7" id="KW-0391">Immunity</keyword>
<dbReference type="InterPro" id="IPR011161">
    <property type="entry name" value="MHC_I-like_Ag-recog"/>
</dbReference>
<evidence type="ECO:0000256" key="12">
    <source>
        <dbReference type="ARBA" id="ARBA00023180"/>
    </source>
</evidence>
<comment type="subcellular location">
    <subcellularLocation>
        <location evidence="1">Cell membrane</location>
        <topology evidence="1">Single-pass type I membrane protein</topology>
    </subcellularLocation>
    <subcellularLocation>
        <location evidence="2">Endosome membrane</location>
    </subcellularLocation>
    <subcellularLocation>
        <location evidence="3">Lysosome membrane</location>
    </subcellularLocation>
</comment>
<keyword evidence="8 17" id="KW-1133">Transmembrane helix</keyword>
<evidence type="ECO:0000256" key="14">
    <source>
        <dbReference type="ARBA" id="ARBA00023319"/>
    </source>
</evidence>
<dbReference type="PROSITE" id="PS50835">
    <property type="entry name" value="IG_LIKE"/>
    <property type="match status" value="1"/>
</dbReference>
<feature type="signal peptide" evidence="18">
    <location>
        <begin position="1"/>
        <end position="18"/>
    </location>
</feature>
<reference evidence="20" key="1">
    <citation type="submission" date="2025-08" db="UniProtKB">
        <authorList>
            <consortium name="Ensembl"/>
        </authorList>
    </citation>
    <scope>IDENTIFICATION</scope>
</reference>
<sequence length="333" mass="37372">MLLLPLLLLAVILPCGDNKDVFQWSNSYPIIHIWTFANSSWAQNQGSSWLDDLQIHGWDSDLGTTIFLKPLSEGNFSDEEMTELQDLFRVYFIGFTRVVQDHVSEFQLEYPFVIQVIAGCELHPGEAIESSLRGALGGLGFVRIQNHSCVPAPDSGSRGQKFCALMNQYQGISDIIERLLSETCPRYLLGVLDAGKAELQRQVKPEAWLSSGPTPQPGRLLLVCHVSGFYPKPVKVMWMRGEQEQPGTQQGDVMPNADWTWYLRVTLEVAAGEAAGLSCRVRHSSLGDQDLVLYWGHPKSIGLILVAIIVPSLILSICLALWFWRRWSYQNIL</sequence>
<evidence type="ECO:0000256" key="11">
    <source>
        <dbReference type="ARBA" id="ARBA00023157"/>
    </source>
</evidence>
<dbReference type="InterPro" id="IPR050208">
    <property type="entry name" value="MHC_class-I_related"/>
</dbReference>
<evidence type="ECO:0000256" key="7">
    <source>
        <dbReference type="ARBA" id="ARBA00022859"/>
    </source>
</evidence>
<feature type="domain" description="Ig-like" evidence="19">
    <location>
        <begin position="185"/>
        <end position="285"/>
    </location>
</feature>
<keyword evidence="6" id="KW-0967">Endosome</keyword>
<dbReference type="FunFam" id="3.30.500.10:FF:000002">
    <property type="entry name" value="Antigen-presenting glycoprotein CD1d1"/>
    <property type="match status" value="1"/>
</dbReference>
<dbReference type="InterPro" id="IPR011162">
    <property type="entry name" value="MHC_I/II-like_Ag-recog"/>
</dbReference>
<keyword evidence="9" id="KW-1064">Adaptive immunity</keyword>
<keyword evidence="10 17" id="KW-0472">Membrane</keyword>
<evidence type="ECO:0000256" key="13">
    <source>
        <dbReference type="ARBA" id="ARBA00023228"/>
    </source>
</evidence>
<dbReference type="GO" id="GO:0030884">
    <property type="term" value="F:exogenous lipid antigen binding"/>
    <property type="evidence" value="ECO:0007669"/>
    <property type="project" value="TreeGrafter"/>
</dbReference>
<keyword evidence="5 17" id="KW-0812">Transmembrane</keyword>
<evidence type="ECO:0000256" key="17">
    <source>
        <dbReference type="SAM" id="Phobius"/>
    </source>
</evidence>
<evidence type="ECO:0000256" key="6">
    <source>
        <dbReference type="ARBA" id="ARBA00022753"/>
    </source>
</evidence>
<dbReference type="InterPro" id="IPR013783">
    <property type="entry name" value="Ig-like_fold"/>
</dbReference>
<dbReference type="Proteomes" id="UP000694544">
    <property type="component" value="Unplaced"/>
</dbReference>
<dbReference type="GO" id="GO:0005615">
    <property type="term" value="C:extracellular space"/>
    <property type="evidence" value="ECO:0007669"/>
    <property type="project" value="TreeGrafter"/>
</dbReference>
<dbReference type="PANTHER" id="PTHR16675">
    <property type="entry name" value="MHC CLASS I-RELATED"/>
    <property type="match status" value="1"/>
</dbReference>
<dbReference type="Gene3D" id="3.30.500.10">
    <property type="entry name" value="MHC class I-like antigen recognition-like"/>
    <property type="match status" value="1"/>
</dbReference>
<dbReference type="CDD" id="cd21029">
    <property type="entry name" value="IgC1_CD1"/>
    <property type="match status" value="1"/>
</dbReference>
<organism evidence="20 21">
    <name type="scientific">Moschus moschiferus</name>
    <name type="common">Siberian musk deer</name>
    <name type="synonym">Moschus sibiricus</name>
    <dbReference type="NCBI Taxonomy" id="68415"/>
    <lineage>
        <taxon>Eukaryota</taxon>
        <taxon>Metazoa</taxon>
        <taxon>Chordata</taxon>
        <taxon>Craniata</taxon>
        <taxon>Vertebrata</taxon>
        <taxon>Euteleostomi</taxon>
        <taxon>Mammalia</taxon>
        <taxon>Eutheria</taxon>
        <taxon>Laurasiatheria</taxon>
        <taxon>Artiodactyla</taxon>
        <taxon>Ruminantia</taxon>
        <taxon>Pecora</taxon>
        <taxon>Moschidae</taxon>
        <taxon>Moschus</taxon>
    </lineage>
</organism>
<dbReference type="GO" id="GO:0030883">
    <property type="term" value="F:endogenous lipid antigen binding"/>
    <property type="evidence" value="ECO:0007669"/>
    <property type="project" value="TreeGrafter"/>
</dbReference>
<keyword evidence="18" id="KW-0732">Signal</keyword>
<evidence type="ECO:0000256" key="4">
    <source>
        <dbReference type="ARBA" id="ARBA00022475"/>
    </source>
</evidence>
<evidence type="ECO:0000256" key="18">
    <source>
        <dbReference type="SAM" id="SignalP"/>
    </source>
</evidence>
<evidence type="ECO:0000256" key="15">
    <source>
        <dbReference type="ARBA" id="ARBA00037203"/>
    </source>
</evidence>
<dbReference type="GeneTree" id="ENSGT01120000271825"/>
<dbReference type="PANTHER" id="PTHR16675:SF130">
    <property type="entry name" value="T-CELL SURFACE GLYCOPROTEIN CD1B"/>
    <property type="match status" value="1"/>
</dbReference>
<keyword evidence="13" id="KW-0458">Lysosome</keyword>
<evidence type="ECO:0000313" key="21">
    <source>
        <dbReference type="Proteomes" id="UP000694544"/>
    </source>
</evidence>
<feature type="transmembrane region" description="Helical" evidence="17">
    <location>
        <begin position="301"/>
        <end position="324"/>
    </location>
</feature>
<keyword evidence="21" id="KW-1185">Reference proteome</keyword>
<dbReference type="GO" id="GO:0010008">
    <property type="term" value="C:endosome membrane"/>
    <property type="evidence" value="ECO:0007669"/>
    <property type="project" value="UniProtKB-SubCell"/>
</dbReference>
<dbReference type="Pfam" id="PF07654">
    <property type="entry name" value="C1-set"/>
    <property type="match status" value="1"/>
</dbReference>
<dbReference type="Ensembl" id="ENSMMST00000028312.1">
    <property type="protein sequence ID" value="ENSMMSP00000025637.1"/>
    <property type="gene ID" value="ENSMMSG00000019304.1"/>
</dbReference>
<evidence type="ECO:0000256" key="8">
    <source>
        <dbReference type="ARBA" id="ARBA00022989"/>
    </source>
</evidence>
<evidence type="ECO:0000256" key="5">
    <source>
        <dbReference type="ARBA" id="ARBA00022692"/>
    </source>
</evidence>
<dbReference type="GO" id="GO:0048007">
    <property type="term" value="P:antigen processing and presentation, exogenous lipid antigen via MHC class Ib"/>
    <property type="evidence" value="ECO:0007669"/>
    <property type="project" value="TreeGrafter"/>
</dbReference>
<evidence type="ECO:0000256" key="10">
    <source>
        <dbReference type="ARBA" id="ARBA00023136"/>
    </source>
</evidence>
<evidence type="ECO:0000256" key="9">
    <source>
        <dbReference type="ARBA" id="ARBA00023130"/>
    </source>
</evidence>
<keyword evidence="12" id="KW-0325">Glycoprotein</keyword>
<name>A0A8C6E552_MOSMO</name>
<dbReference type="GO" id="GO:0048006">
    <property type="term" value="P:antigen processing and presentation, endogenous lipid antigen via MHC class Ib"/>
    <property type="evidence" value="ECO:0007669"/>
    <property type="project" value="TreeGrafter"/>
</dbReference>
<dbReference type="SUPFAM" id="SSF48726">
    <property type="entry name" value="Immunoglobulin"/>
    <property type="match status" value="1"/>
</dbReference>
<dbReference type="Pfam" id="PF16497">
    <property type="entry name" value="MHC_I_3"/>
    <property type="match status" value="1"/>
</dbReference>
<dbReference type="GO" id="GO:0005765">
    <property type="term" value="C:lysosomal membrane"/>
    <property type="evidence" value="ECO:0007669"/>
    <property type="project" value="UniProtKB-SubCell"/>
</dbReference>
<dbReference type="Gene3D" id="2.60.40.10">
    <property type="entry name" value="Immunoglobulins"/>
    <property type="match status" value="1"/>
</dbReference>
<dbReference type="InterPro" id="IPR007110">
    <property type="entry name" value="Ig-like_dom"/>
</dbReference>
<proteinExistence type="predicted"/>
<dbReference type="InterPro" id="IPR003597">
    <property type="entry name" value="Ig_C1-set"/>
</dbReference>